<feature type="compositionally biased region" description="Basic and acidic residues" evidence="1">
    <location>
        <begin position="818"/>
        <end position="830"/>
    </location>
</feature>
<dbReference type="PANTHER" id="PTHR38113">
    <property type="match status" value="1"/>
</dbReference>
<dbReference type="Pfam" id="PF10056">
    <property type="entry name" value="DUF2293"/>
    <property type="match status" value="1"/>
</dbReference>
<feature type="region of interest" description="Disordered" evidence="1">
    <location>
        <begin position="282"/>
        <end position="369"/>
    </location>
</feature>
<gene>
    <name evidence="3" type="ORF">CCMA1212_009543</name>
</gene>
<dbReference type="PANTHER" id="PTHR38113:SF1">
    <property type="entry name" value="DUF2293 DOMAIN-CONTAINING PROTEIN"/>
    <property type="match status" value="1"/>
</dbReference>
<reference evidence="3 4" key="1">
    <citation type="submission" date="2018-01" db="EMBL/GenBank/DDBJ databases">
        <title>Genome characterization of the sugarcane-associated fungus Trichoderma ghanense CCMA-1212 and their application in lignocelulose bioconversion.</title>
        <authorList>
            <person name="Steindorff A.S."/>
            <person name="Mendes T.D."/>
            <person name="Vilela E.S.D."/>
            <person name="Rodrigues D.S."/>
            <person name="Formighieri E.F."/>
            <person name="Melo I.S."/>
            <person name="Favaro L.C.L."/>
        </authorList>
    </citation>
    <scope>NUCLEOTIDE SEQUENCE [LARGE SCALE GENOMIC DNA]</scope>
    <source>
        <strain evidence="3 4">CCMA-1212</strain>
    </source>
</reference>
<feature type="region of interest" description="Disordered" evidence="1">
    <location>
        <begin position="1"/>
        <end position="47"/>
    </location>
</feature>
<dbReference type="GeneID" id="300581072"/>
<evidence type="ECO:0000313" key="3">
    <source>
        <dbReference type="EMBL" id="TFA98654.1"/>
    </source>
</evidence>
<evidence type="ECO:0000259" key="2">
    <source>
        <dbReference type="Pfam" id="PF10056"/>
    </source>
</evidence>
<accession>A0ABY2GRU8</accession>
<dbReference type="InterPro" id="IPR018744">
    <property type="entry name" value="DUF2293"/>
</dbReference>
<feature type="region of interest" description="Disordered" evidence="1">
    <location>
        <begin position="610"/>
        <end position="638"/>
    </location>
</feature>
<dbReference type="EMBL" id="PPTA01000018">
    <property type="protein sequence ID" value="TFA98654.1"/>
    <property type="molecule type" value="Genomic_DNA"/>
</dbReference>
<comment type="caution">
    <text evidence="3">The sequence shown here is derived from an EMBL/GenBank/DDBJ whole genome shotgun (WGS) entry which is preliminary data.</text>
</comment>
<feature type="compositionally biased region" description="Basic and acidic residues" evidence="1">
    <location>
        <begin position="329"/>
        <end position="338"/>
    </location>
</feature>
<feature type="compositionally biased region" description="Basic and acidic residues" evidence="1">
    <location>
        <begin position="358"/>
        <end position="369"/>
    </location>
</feature>
<feature type="compositionally biased region" description="Pro residues" evidence="1">
    <location>
        <begin position="735"/>
        <end position="750"/>
    </location>
</feature>
<evidence type="ECO:0000256" key="1">
    <source>
        <dbReference type="SAM" id="MobiDB-lite"/>
    </source>
</evidence>
<keyword evidence="4" id="KW-1185">Reference proteome</keyword>
<feature type="domain" description="DUF2293" evidence="2">
    <location>
        <begin position="174"/>
        <end position="262"/>
    </location>
</feature>
<feature type="region of interest" description="Disordered" evidence="1">
    <location>
        <begin position="731"/>
        <end position="843"/>
    </location>
</feature>
<name>A0ABY2GRU8_9HYPO</name>
<proteinExistence type="predicted"/>
<dbReference type="RefSeq" id="XP_073554856.1">
    <property type="nucleotide sequence ID" value="XM_073706622.1"/>
</dbReference>
<evidence type="ECO:0000313" key="4">
    <source>
        <dbReference type="Proteomes" id="UP001642720"/>
    </source>
</evidence>
<feature type="compositionally biased region" description="Acidic residues" evidence="1">
    <location>
        <begin position="284"/>
        <end position="309"/>
    </location>
</feature>
<protein>
    <recommendedName>
        <fullName evidence="2">DUF2293 domain-containing protein</fullName>
    </recommendedName>
</protein>
<organism evidence="3 4">
    <name type="scientific">Trichoderma ghanense</name>
    <dbReference type="NCBI Taxonomy" id="65468"/>
    <lineage>
        <taxon>Eukaryota</taxon>
        <taxon>Fungi</taxon>
        <taxon>Dikarya</taxon>
        <taxon>Ascomycota</taxon>
        <taxon>Pezizomycotina</taxon>
        <taxon>Sordariomycetes</taxon>
        <taxon>Hypocreomycetidae</taxon>
        <taxon>Hypocreales</taxon>
        <taxon>Hypocreaceae</taxon>
        <taxon>Trichoderma</taxon>
    </lineage>
</organism>
<sequence length="843" mass="94133">MGRTRRALVPGAASGPKERHRRSQRSQYRDPYSPPRDRFVAKPPIPKSKHHSYFELVENKEKKKKLEYQITTEITPPPGFEFVPIGNPELTAACKEISREKDAMIFIVSNAKCSEGNVLANQMHRIGHHIRQVIVEEAKASIGDVPHRLGPVTDAGPEPIPKSLAVYHAQVDAAIRDLFPRVPNTDRQMIIEHSFTRGSTNRSENPVGFSQDLTLSRRVQLAVLAHIRHVHTRYDALLKETTWQNARKTVESLCLDILVKWRGDEETGRDQLDEILREVVVISDSEDDDNEGDDDEDEQSTDLTSDEDAADHAGLTPMPEYRSGQPLRRPLDQPDRSPPRSPIRDTAPVFSCPPGVAESRHTDRCHRDDRRAQRGFRRYRAWEEAIRRNRGETPLVERPSPDVAIGGAAYQPSKPNGPSYDAHARLYDNAGPMAHPGGAPGASTSLNGHGIQLPFYEVSSSLVSSPYRGQPLDARSSHEKVMSVVPFPSSMSSREPASREPASLASGFQDMLVRSIEPASPSVQSTYIRTLPPRSQFAVSTYAPPATPAGFQHAAKLVSYPGEGMQPMDFPLATRATASSIRPQAAMDVDAISSRESVNSRDFRGHIYPRSTDYGAQPASSPHHLVSGNPGSSSTRLPKTRRIVLNAPRPGERSNPILMEDRGGYYERINPLPERSSRIQLRASHPSQPQAQSETQGAIRPHTTLLSWGERMRQRGERRGVAEIEIDARLDPRSRPPNAPHAPMTHPYPPRDYYGAPRYEPLDREPDYRAPPARQVPGEQYAAPPPEGYWVIRQHGDRQAPRPQLEPVYHPVSTRPVGVDERYETRRESRNMGQPVPNVIVID</sequence>
<dbReference type="Proteomes" id="UP001642720">
    <property type="component" value="Unassembled WGS sequence"/>
</dbReference>